<dbReference type="AlphaFoldDB" id="A0A0D6A3I9"/>
<dbReference type="PATRIC" id="fig|1600.4.peg.935"/>
<dbReference type="GeneID" id="78212284"/>
<dbReference type="RefSeq" id="WP_192496366.1">
    <property type="nucleotide sequence ID" value="NZ_AP014808.1"/>
</dbReference>
<dbReference type="EMBL" id="AP014808">
    <property type="protein sequence ID" value="BAQ57301.1"/>
    <property type="molecule type" value="Genomic_DNA"/>
</dbReference>
<sequence length="47" mass="5654">MLNPKKKKTEVKDPFYGKANQAELNRRFKKVTNKQDIHLHHLLHDED</sequence>
<keyword evidence="2" id="KW-1185">Reference proteome</keyword>
<accession>A0A0D6A3I9</accession>
<protein>
    <submittedName>
        <fullName evidence="1">Uncharacterized protein</fullName>
    </submittedName>
</protein>
<organism evidence="1 2">
    <name type="scientific">Lactobacillus acetotolerans</name>
    <dbReference type="NCBI Taxonomy" id="1600"/>
    <lineage>
        <taxon>Bacteria</taxon>
        <taxon>Bacillati</taxon>
        <taxon>Bacillota</taxon>
        <taxon>Bacilli</taxon>
        <taxon>Lactobacillales</taxon>
        <taxon>Lactobacillaceae</taxon>
        <taxon>Lactobacillus</taxon>
    </lineage>
</organism>
<name>A0A0D6A3I9_9LACO</name>
<evidence type="ECO:0000313" key="1">
    <source>
        <dbReference type="EMBL" id="BAQ57301.1"/>
    </source>
</evidence>
<dbReference type="Proteomes" id="UP000035709">
    <property type="component" value="Chromosome"/>
</dbReference>
<reference evidence="1 2" key="1">
    <citation type="submission" date="2015-03" db="EMBL/GenBank/DDBJ databases">
        <title>Complete genome sequence of Lactobacillus acetotolerans NBRC 13120.</title>
        <authorList>
            <person name="Toh H."/>
            <person name="Morita H."/>
            <person name="Fujita N."/>
        </authorList>
    </citation>
    <scope>NUCLEOTIDE SEQUENCE [LARGE SCALE GENOMIC DNA]</scope>
    <source>
        <strain evidence="1 2">NBRC 13120</strain>
    </source>
</reference>
<gene>
    <name evidence="1" type="ORF">LBAT_0912</name>
</gene>
<proteinExistence type="predicted"/>
<evidence type="ECO:0000313" key="2">
    <source>
        <dbReference type="Proteomes" id="UP000035709"/>
    </source>
</evidence>
<dbReference type="KEGG" id="lae:LBAT_0912"/>